<dbReference type="EMBL" id="CAOF01000179">
    <property type="protein sequence ID" value="CCO49541.1"/>
    <property type="molecule type" value="Genomic_DNA"/>
</dbReference>
<feature type="signal peptide" evidence="3">
    <location>
        <begin position="1"/>
        <end position="19"/>
    </location>
</feature>
<feature type="domain" description="AB hydrolase-1" evidence="4">
    <location>
        <begin position="115"/>
        <end position="249"/>
    </location>
</feature>
<dbReference type="PANTHER" id="PTHR43722">
    <property type="entry name" value="PROLINE IMINOPEPTIDASE"/>
    <property type="match status" value="1"/>
</dbReference>
<dbReference type="GO" id="GO:0004177">
    <property type="term" value="F:aminopeptidase activity"/>
    <property type="evidence" value="ECO:0007669"/>
    <property type="project" value="UniProtKB-EC"/>
</dbReference>
<dbReference type="InterPro" id="IPR029058">
    <property type="entry name" value="AB_hydrolase_fold"/>
</dbReference>
<dbReference type="Pfam" id="PF00561">
    <property type="entry name" value="Abhydrolase_1"/>
    <property type="match status" value="1"/>
</dbReference>
<feature type="compositionally biased region" description="Low complexity" evidence="2">
    <location>
        <begin position="37"/>
        <end position="62"/>
    </location>
</feature>
<dbReference type="RefSeq" id="WP_022613628.1">
    <property type="nucleotide sequence ID" value="NZ_LK391965.1"/>
</dbReference>
<gene>
    <name evidence="6" type="ORF">VIBNISOn1_830099</name>
</gene>
<evidence type="ECO:0000259" key="5">
    <source>
        <dbReference type="Pfam" id="PF08386"/>
    </source>
</evidence>
<evidence type="ECO:0000313" key="6">
    <source>
        <dbReference type="EMBL" id="CCO49541.1"/>
    </source>
</evidence>
<dbReference type="InterPro" id="IPR005944">
    <property type="entry name" value="Pro_iminopeptidase"/>
</dbReference>
<dbReference type="SUPFAM" id="SSF53474">
    <property type="entry name" value="alpha/beta-Hydrolases"/>
    <property type="match status" value="1"/>
</dbReference>
<feature type="region of interest" description="Disordered" evidence="2">
    <location>
        <begin position="22"/>
        <end position="68"/>
    </location>
</feature>
<keyword evidence="3" id="KW-0732">Signal</keyword>
<sequence length="534" mass="58507">MKKYLVVGSLALMVTGCFSESGNSNSSFIKDTPTEDQTSQNNPDNSTTNNSNNSTQNNTDNTVPDNSTVSTLNCPSNFECYMLTVPKDYNDPSLGNVKVHFGMQKARVPSERIGALVFNFGGPGGSAVDGAAYMASTELPKAITDKFDIVGIDPRGSGQSAFARELTECSNSPLGSCESEYTEFAQYIGTNSLIKDIDSLRQALGDDKLNFLGYSYGTRVGALYAEMFPNQVRTLILDAPMPPNSQNAVDLFRDGALGRDIIATYRLKTPARKAKLEAIIEQIYNDGFYDDNHGNRLNAQHVAPFLYDYLAARDNQGAWQSVEQATFTFLDTDDASQLFNLISIPQSFNAKVGFNNEEDQNRSNALFKAVVCTDEITPITPSDVDNAKAEIEAMSKIFGASDSYLAGFCSEWDNPRDPIAIVENMSNKLIGQDIMVIAGKYDDATPYIWGESMERAFGTNATFITIDNLVGHTFSYTSIPCLDEEVTHYIVNADVKTADKTCDVHQQNSNLGYGVKKLSPLDNIQGIGNFTERF</sequence>
<dbReference type="AlphaFoldDB" id="A0AAV2VY63"/>
<protein>
    <recommendedName>
        <fullName evidence="1">Proline iminopeptidase</fullName>
    </recommendedName>
</protein>
<name>A0AAV2VY63_9VIBR</name>
<evidence type="ECO:0000256" key="2">
    <source>
        <dbReference type="SAM" id="MobiDB-lite"/>
    </source>
</evidence>
<proteinExistence type="predicted"/>
<dbReference type="PANTHER" id="PTHR43722:SF1">
    <property type="entry name" value="PROLINE IMINOPEPTIDASE"/>
    <property type="match status" value="1"/>
</dbReference>
<evidence type="ECO:0000256" key="3">
    <source>
        <dbReference type="SAM" id="SignalP"/>
    </source>
</evidence>
<dbReference type="InterPro" id="IPR000073">
    <property type="entry name" value="AB_hydrolase_1"/>
</dbReference>
<dbReference type="PROSITE" id="PS51257">
    <property type="entry name" value="PROKAR_LIPOPROTEIN"/>
    <property type="match status" value="1"/>
</dbReference>
<dbReference type="Proteomes" id="UP000018211">
    <property type="component" value="Unassembled WGS sequence"/>
</dbReference>
<dbReference type="GO" id="GO:0006508">
    <property type="term" value="P:proteolysis"/>
    <property type="evidence" value="ECO:0007669"/>
    <property type="project" value="InterPro"/>
</dbReference>
<feature type="domain" description="Peptidase S33 tripeptidyl aminopeptidase-like C-terminal" evidence="5">
    <location>
        <begin position="404"/>
        <end position="502"/>
    </location>
</feature>
<dbReference type="Gene3D" id="3.40.50.1820">
    <property type="entry name" value="alpha/beta hydrolase"/>
    <property type="match status" value="1"/>
</dbReference>
<dbReference type="GO" id="GO:0005737">
    <property type="term" value="C:cytoplasm"/>
    <property type="evidence" value="ECO:0007669"/>
    <property type="project" value="InterPro"/>
</dbReference>
<reference evidence="6 7" key="1">
    <citation type="journal article" date="2013" name="ISME J.">
        <title>Comparative genomics of pathogenic lineages of Vibrio nigripulchritudo identifies virulence-associated traits.</title>
        <authorList>
            <person name="Goudenege D."/>
            <person name="Labreuche Y."/>
            <person name="Krin E."/>
            <person name="Ansquer D."/>
            <person name="Mangenot S."/>
            <person name="Calteau A."/>
            <person name="Medigue C."/>
            <person name="Mazel D."/>
            <person name="Polz M.F."/>
            <person name="Le Roux F."/>
        </authorList>
    </citation>
    <scope>NUCLEOTIDE SEQUENCE [LARGE SCALE GENOMIC DNA]</scope>
    <source>
        <strain evidence="6 7">SOn1</strain>
    </source>
</reference>
<accession>A0AAV2VY63</accession>
<dbReference type="InterPro" id="IPR013595">
    <property type="entry name" value="Pept_S33_TAP-like_C"/>
</dbReference>
<evidence type="ECO:0000259" key="4">
    <source>
        <dbReference type="Pfam" id="PF00561"/>
    </source>
</evidence>
<organism evidence="6 7">
    <name type="scientific">Vibrio nigripulchritudo SOn1</name>
    <dbReference type="NCBI Taxonomy" id="1238450"/>
    <lineage>
        <taxon>Bacteria</taxon>
        <taxon>Pseudomonadati</taxon>
        <taxon>Pseudomonadota</taxon>
        <taxon>Gammaproteobacteria</taxon>
        <taxon>Vibrionales</taxon>
        <taxon>Vibrionaceae</taxon>
        <taxon>Vibrio</taxon>
    </lineage>
</organism>
<evidence type="ECO:0000313" key="7">
    <source>
        <dbReference type="Proteomes" id="UP000018211"/>
    </source>
</evidence>
<comment type="caution">
    <text evidence="6">The sequence shown here is derived from an EMBL/GenBank/DDBJ whole genome shotgun (WGS) entry which is preliminary data.</text>
</comment>
<dbReference type="Pfam" id="PF08386">
    <property type="entry name" value="Abhydrolase_4"/>
    <property type="match status" value="1"/>
</dbReference>
<evidence type="ECO:0000256" key="1">
    <source>
        <dbReference type="ARBA" id="ARBA00021843"/>
    </source>
</evidence>
<feature type="chain" id="PRO_5043886985" description="Proline iminopeptidase" evidence="3">
    <location>
        <begin position="20"/>
        <end position="534"/>
    </location>
</feature>